<keyword evidence="5" id="KW-0560">Oxidoreductase</keyword>
<dbReference type="GO" id="GO:0070483">
    <property type="term" value="P:detection of hypoxia"/>
    <property type="evidence" value="ECO:0007669"/>
    <property type="project" value="UniProtKB-ARBA"/>
</dbReference>
<accession>A0A6A1WKG1</accession>
<evidence type="ECO:0000313" key="8">
    <source>
        <dbReference type="EMBL" id="KAB1223350.1"/>
    </source>
</evidence>
<dbReference type="PANTHER" id="PTHR22966">
    <property type="entry name" value="2-AMINOETHANETHIOL DIOXYGENASE"/>
    <property type="match status" value="1"/>
</dbReference>
<comment type="catalytic activity">
    <reaction evidence="7">
        <text>L-cysteine + O2 = 3-sulfino-L-alanine + H(+)</text>
        <dbReference type="Rhea" id="RHEA:20441"/>
        <dbReference type="ChEBI" id="CHEBI:15378"/>
        <dbReference type="ChEBI" id="CHEBI:15379"/>
        <dbReference type="ChEBI" id="CHEBI:35235"/>
        <dbReference type="ChEBI" id="CHEBI:61085"/>
        <dbReference type="EC" id="1.13.11.20"/>
    </reaction>
    <physiologicalReaction direction="left-to-right" evidence="7">
        <dbReference type="Rhea" id="RHEA:20442"/>
    </physiologicalReaction>
</comment>
<dbReference type="GO" id="GO:0046872">
    <property type="term" value="F:metal ion binding"/>
    <property type="evidence" value="ECO:0007669"/>
    <property type="project" value="UniProtKB-KW"/>
</dbReference>
<dbReference type="PANTHER" id="PTHR22966:SF63">
    <property type="entry name" value="CYSTEINE DIOXYGENASE"/>
    <property type="match status" value="1"/>
</dbReference>
<keyword evidence="4" id="KW-0479">Metal-binding</keyword>
<evidence type="ECO:0000256" key="3">
    <source>
        <dbReference type="ARBA" id="ARBA00013133"/>
    </source>
</evidence>
<dbReference type="InterPro" id="IPR012864">
    <property type="entry name" value="PCO/ADO"/>
</dbReference>
<keyword evidence="6" id="KW-0408">Iron</keyword>
<dbReference type="InterPro" id="IPR011051">
    <property type="entry name" value="RmlC_Cupin_sf"/>
</dbReference>
<sequence length="203" mass="23163">MEAGVMSRVGHLNRVRYVKKDIRKRKSSRRIKSPAQAVPRSLQELFRSCLEVFKGPGTIPSSQDVQKICRILDDMKPEDVGLSRELQFFKPTNVVKGESRVSYTTVYQCDNFSLCIFFLPVNGVIPLHNHPGMTVFSKLLLGTVHIKSYDWVDPVKFRCDYGETTVTTEEGDRYGWLEEIEVPENSQMDAIEYLGPQVIEPSC</sequence>
<dbReference type="EC" id="1.13.11.20" evidence="3"/>
<evidence type="ECO:0000256" key="7">
    <source>
        <dbReference type="ARBA" id="ARBA00024284"/>
    </source>
</evidence>
<organism evidence="8 9">
    <name type="scientific">Morella rubra</name>
    <name type="common">Chinese bayberry</name>
    <dbReference type="NCBI Taxonomy" id="262757"/>
    <lineage>
        <taxon>Eukaryota</taxon>
        <taxon>Viridiplantae</taxon>
        <taxon>Streptophyta</taxon>
        <taxon>Embryophyta</taxon>
        <taxon>Tracheophyta</taxon>
        <taxon>Spermatophyta</taxon>
        <taxon>Magnoliopsida</taxon>
        <taxon>eudicotyledons</taxon>
        <taxon>Gunneridae</taxon>
        <taxon>Pentapetalae</taxon>
        <taxon>rosids</taxon>
        <taxon>fabids</taxon>
        <taxon>Fagales</taxon>
        <taxon>Myricaceae</taxon>
        <taxon>Morella</taxon>
    </lineage>
</organism>
<reference evidence="8 9" key="1">
    <citation type="journal article" date="2019" name="Plant Biotechnol. J.">
        <title>The red bayberry genome and genetic basis of sex determination.</title>
        <authorList>
            <person name="Jia H.M."/>
            <person name="Jia H.J."/>
            <person name="Cai Q.L."/>
            <person name="Wang Y."/>
            <person name="Zhao H.B."/>
            <person name="Yang W.F."/>
            <person name="Wang G.Y."/>
            <person name="Li Y.H."/>
            <person name="Zhan D.L."/>
            <person name="Shen Y.T."/>
            <person name="Niu Q.F."/>
            <person name="Chang L."/>
            <person name="Qiu J."/>
            <person name="Zhao L."/>
            <person name="Xie H.B."/>
            <person name="Fu W.Y."/>
            <person name="Jin J."/>
            <person name="Li X.W."/>
            <person name="Jiao Y."/>
            <person name="Zhou C.C."/>
            <person name="Tu T."/>
            <person name="Chai C.Y."/>
            <person name="Gao J.L."/>
            <person name="Fan L.J."/>
            <person name="van de Weg E."/>
            <person name="Wang J.Y."/>
            <person name="Gao Z.S."/>
        </authorList>
    </citation>
    <scope>NUCLEOTIDE SEQUENCE [LARGE SCALE GENOMIC DNA]</scope>
    <source>
        <tissue evidence="8">Leaves</tissue>
    </source>
</reference>
<comment type="similarity">
    <text evidence="2">Belongs to the cysteine dioxygenase family.</text>
</comment>
<dbReference type="GO" id="GO:0017172">
    <property type="term" value="F:cysteine dioxygenase activity"/>
    <property type="evidence" value="ECO:0007669"/>
    <property type="project" value="UniProtKB-EC"/>
</dbReference>
<dbReference type="Gene3D" id="2.60.120.10">
    <property type="entry name" value="Jelly Rolls"/>
    <property type="match status" value="1"/>
</dbReference>
<gene>
    <name evidence="8" type="ORF">CJ030_MR2G028945</name>
</gene>
<dbReference type="OrthoDB" id="271433at2759"/>
<evidence type="ECO:0000256" key="4">
    <source>
        <dbReference type="ARBA" id="ARBA00022723"/>
    </source>
</evidence>
<dbReference type="Pfam" id="PF07847">
    <property type="entry name" value="PCO_ADO"/>
    <property type="match status" value="1"/>
</dbReference>
<evidence type="ECO:0000256" key="1">
    <source>
        <dbReference type="ARBA" id="ARBA00001954"/>
    </source>
</evidence>
<keyword evidence="9" id="KW-1185">Reference proteome</keyword>
<name>A0A6A1WKG1_9ROSI</name>
<comment type="caution">
    <text evidence="8">The sequence shown here is derived from an EMBL/GenBank/DDBJ whole genome shotgun (WGS) entry which is preliminary data.</text>
</comment>
<dbReference type="Proteomes" id="UP000516437">
    <property type="component" value="Chromosome 2"/>
</dbReference>
<protein>
    <recommendedName>
        <fullName evidence="3">cysteine dioxygenase</fullName>
        <ecNumber evidence="3">1.13.11.20</ecNumber>
    </recommendedName>
</protein>
<proteinExistence type="inferred from homology"/>
<keyword evidence="8" id="KW-0223">Dioxygenase</keyword>
<dbReference type="InterPro" id="IPR014710">
    <property type="entry name" value="RmlC-like_jellyroll"/>
</dbReference>
<evidence type="ECO:0000256" key="5">
    <source>
        <dbReference type="ARBA" id="ARBA00023002"/>
    </source>
</evidence>
<evidence type="ECO:0000256" key="2">
    <source>
        <dbReference type="ARBA" id="ARBA00006622"/>
    </source>
</evidence>
<dbReference type="SUPFAM" id="SSF51182">
    <property type="entry name" value="RmlC-like cupins"/>
    <property type="match status" value="1"/>
</dbReference>
<dbReference type="AlphaFoldDB" id="A0A6A1WKG1"/>
<comment type="cofactor">
    <cofactor evidence="1">
        <name>Fe(2+)</name>
        <dbReference type="ChEBI" id="CHEBI:29033"/>
    </cofactor>
</comment>
<evidence type="ECO:0000256" key="6">
    <source>
        <dbReference type="ARBA" id="ARBA00023004"/>
    </source>
</evidence>
<dbReference type="EMBL" id="RXIC02000020">
    <property type="protein sequence ID" value="KAB1223350.1"/>
    <property type="molecule type" value="Genomic_DNA"/>
</dbReference>
<evidence type="ECO:0000313" key="9">
    <source>
        <dbReference type="Proteomes" id="UP000516437"/>
    </source>
</evidence>